<evidence type="ECO:0000256" key="7">
    <source>
        <dbReference type="SAM" id="Phobius"/>
    </source>
</evidence>
<evidence type="ECO:0000256" key="5">
    <source>
        <dbReference type="SAM" id="Coils"/>
    </source>
</evidence>
<feature type="coiled-coil region" evidence="5">
    <location>
        <begin position="151"/>
        <end position="178"/>
    </location>
</feature>
<dbReference type="InterPro" id="IPR006052">
    <property type="entry name" value="TNF_dom"/>
</dbReference>
<dbReference type="Proteomes" id="UP001195483">
    <property type="component" value="Unassembled WGS sequence"/>
</dbReference>
<dbReference type="SUPFAM" id="SSF49842">
    <property type="entry name" value="TNF-like"/>
    <property type="match status" value="1"/>
</dbReference>
<reference evidence="9" key="1">
    <citation type="journal article" date="2021" name="Genome Biol. Evol.">
        <title>A High-Quality Reference Genome for a Parasitic Bivalve with Doubly Uniparental Inheritance (Bivalvia: Unionida).</title>
        <authorList>
            <person name="Smith C.H."/>
        </authorList>
    </citation>
    <scope>NUCLEOTIDE SEQUENCE</scope>
    <source>
        <strain evidence="9">CHS0354</strain>
    </source>
</reference>
<evidence type="ECO:0000256" key="1">
    <source>
        <dbReference type="ARBA" id="ARBA00004370"/>
    </source>
</evidence>
<evidence type="ECO:0000256" key="4">
    <source>
        <dbReference type="ARBA" id="ARBA00023136"/>
    </source>
</evidence>
<feature type="domain" description="THD" evidence="8">
    <location>
        <begin position="266"/>
        <end position="418"/>
    </location>
</feature>
<dbReference type="Gene3D" id="2.60.120.40">
    <property type="match status" value="1"/>
</dbReference>
<dbReference type="PANTHER" id="PTHR11471:SF28">
    <property type="entry name" value="DEATH LIGAND 1B-RELATED"/>
    <property type="match status" value="1"/>
</dbReference>
<protein>
    <recommendedName>
        <fullName evidence="8">THD domain-containing protein</fullName>
    </recommendedName>
</protein>
<evidence type="ECO:0000313" key="10">
    <source>
        <dbReference type="Proteomes" id="UP001195483"/>
    </source>
</evidence>
<dbReference type="SMART" id="SM00207">
    <property type="entry name" value="TNF"/>
    <property type="match status" value="1"/>
</dbReference>
<feature type="transmembrane region" description="Helical" evidence="7">
    <location>
        <begin position="128"/>
        <end position="152"/>
    </location>
</feature>
<dbReference type="PANTHER" id="PTHR11471">
    <property type="entry name" value="TUMOR NECROSIS FACTOR FAMILY MEMBER"/>
    <property type="match status" value="1"/>
</dbReference>
<comment type="similarity">
    <text evidence="2">Belongs to the tumor necrosis factor family.</text>
</comment>
<dbReference type="InterPro" id="IPR021184">
    <property type="entry name" value="TNF_CS"/>
</dbReference>
<reference evidence="9" key="3">
    <citation type="submission" date="2023-05" db="EMBL/GenBank/DDBJ databases">
        <authorList>
            <person name="Smith C.H."/>
        </authorList>
    </citation>
    <scope>NUCLEOTIDE SEQUENCE</scope>
    <source>
        <strain evidence="9">CHS0354</strain>
        <tissue evidence="9">Mantle</tissue>
    </source>
</reference>
<evidence type="ECO:0000256" key="2">
    <source>
        <dbReference type="ARBA" id="ARBA00008670"/>
    </source>
</evidence>
<keyword evidence="4 7" id="KW-0472">Membrane</keyword>
<dbReference type="PROSITE" id="PS00251">
    <property type="entry name" value="THD_1"/>
    <property type="match status" value="1"/>
</dbReference>
<evidence type="ECO:0000313" key="9">
    <source>
        <dbReference type="EMBL" id="KAK3576809.1"/>
    </source>
</evidence>
<dbReference type="GO" id="GO:0016020">
    <property type="term" value="C:membrane"/>
    <property type="evidence" value="ECO:0007669"/>
    <property type="project" value="UniProtKB-SubCell"/>
</dbReference>
<dbReference type="GO" id="GO:0006955">
    <property type="term" value="P:immune response"/>
    <property type="evidence" value="ECO:0007669"/>
    <property type="project" value="InterPro"/>
</dbReference>
<dbReference type="InterPro" id="IPR008983">
    <property type="entry name" value="Tumour_necrosis_fac-like_dom"/>
</dbReference>
<accession>A0AAE0VG58</accession>
<keyword evidence="5" id="KW-0175">Coiled coil</keyword>
<comment type="caution">
    <text evidence="9">The sequence shown here is derived from an EMBL/GenBank/DDBJ whole genome shotgun (WGS) entry which is preliminary data.</text>
</comment>
<proteinExistence type="inferred from homology"/>
<evidence type="ECO:0000256" key="3">
    <source>
        <dbReference type="ARBA" id="ARBA00022514"/>
    </source>
</evidence>
<dbReference type="Pfam" id="PF00229">
    <property type="entry name" value="TNF"/>
    <property type="match status" value="1"/>
</dbReference>
<reference evidence="9" key="2">
    <citation type="journal article" date="2021" name="Genome Biol. Evol.">
        <title>Developing a high-quality reference genome for a parasitic bivalve with doubly uniparental inheritance (Bivalvia: Unionida).</title>
        <authorList>
            <person name="Smith C.H."/>
        </authorList>
    </citation>
    <scope>NUCLEOTIDE SEQUENCE</scope>
    <source>
        <strain evidence="9">CHS0354</strain>
        <tissue evidence="9">Mantle</tissue>
    </source>
</reference>
<dbReference type="GO" id="GO:0005164">
    <property type="term" value="F:tumor necrosis factor receptor binding"/>
    <property type="evidence" value="ECO:0007669"/>
    <property type="project" value="InterPro"/>
</dbReference>
<dbReference type="EMBL" id="JAEAOA010000213">
    <property type="protein sequence ID" value="KAK3576809.1"/>
    <property type="molecule type" value="Genomic_DNA"/>
</dbReference>
<dbReference type="GO" id="GO:0005125">
    <property type="term" value="F:cytokine activity"/>
    <property type="evidence" value="ECO:0007669"/>
    <property type="project" value="UniProtKB-KW"/>
</dbReference>
<name>A0AAE0VG58_9BIVA</name>
<keyword evidence="3" id="KW-0202">Cytokine</keyword>
<keyword evidence="10" id="KW-1185">Reference proteome</keyword>
<feature type="compositionally biased region" description="Basic and acidic residues" evidence="6">
    <location>
        <begin position="49"/>
        <end position="68"/>
    </location>
</feature>
<dbReference type="AlphaFoldDB" id="A0AAE0VG58"/>
<feature type="region of interest" description="Disordered" evidence="6">
    <location>
        <begin position="49"/>
        <end position="77"/>
    </location>
</feature>
<sequence>MFRMETNQRETSTNVPEFCKTSITNFIQPVLPPSVKMNGSPFLQTAHHTREYDREAKPSPRWALEQRSDSCQSSTPDFPELTVLSPTPLMCNRPFLQREDPNGPRYDKRGFEESISTRGPGRSYINRISVMILGLLLILSCVASAFACIYLKHLIDRCNDLEAKLHSAQSTYQQLLHDAEEFCLPCNQLIQGPFEEDNVALKNLTYRTVDGVALCCGRTPTQFLIILDLYVQQKQKEKCAQEIQNSSSTKCTNVSSSIDRPIGTPISVHLEAGLQEESAIGKRYQPIRNWKDNKVTTHISGLILNNDRLIVPESGLYFVYSQVGFEVHYNSNEAIESANQTLYHYLNRYNPIYPNGGNQTIVKGAATQCWEKIKQFGYYTSYASATVRLNERDELYIMVSQLYISRDPKLTYIGAYKIY</sequence>
<gene>
    <name evidence="9" type="ORF">CHS0354_002593</name>
</gene>
<dbReference type="PROSITE" id="PS50049">
    <property type="entry name" value="THD_2"/>
    <property type="match status" value="1"/>
</dbReference>
<keyword evidence="7" id="KW-0812">Transmembrane</keyword>
<organism evidence="9 10">
    <name type="scientific">Potamilus streckersoni</name>
    <dbReference type="NCBI Taxonomy" id="2493646"/>
    <lineage>
        <taxon>Eukaryota</taxon>
        <taxon>Metazoa</taxon>
        <taxon>Spiralia</taxon>
        <taxon>Lophotrochozoa</taxon>
        <taxon>Mollusca</taxon>
        <taxon>Bivalvia</taxon>
        <taxon>Autobranchia</taxon>
        <taxon>Heteroconchia</taxon>
        <taxon>Palaeoheterodonta</taxon>
        <taxon>Unionida</taxon>
        <taxon>Unionoidea</taxon>
        <taxon>Unionidae</taxon>
        <taxon>Ambleminae</taxon>
        <taxon>Lampsilini</taxon>
        <taxon>Potamilus</taxon>
    </lineage>
</organism>
<evidence type="ECO:0000256" key="6">
    <source>
        <dbReference type="SAM" id="MobiDB-lite"/>
    </source>
</evidence>
<comment type="subcellular location">
    <subcellularLocation>
        <location evidence="1">Membrane</location>
    </subcellularLocation>
</comment>
<keyword evidence="7" id="KW-1133">Transmembrane helix</keyword>
<evidence type="ECO:0000259" key="8">
    <source>
        <dbReference type="PROSITE" id="PS50049"/>
    </source>
</evidence>
<dbReference type="GO" id="GO:0005615">
    <property type="term" value="C:extracellular space"/>
    <property type="evidence" value="ECO:0007669"/>
    <property type="project" value="UniProtKB-KW"/>
</dbReference>